<reference evidence="8" key="3">
    <citation type="submission" date="2025-09" db="UniProtKB">
        <authorList>
            <consortium name="Ensembl"/>
        </authorList>
    </citation>
    <scope>IDENTIFICATION</scope>
</reference>
<dbReference type="Pfam" id="PF00010">
    <property type="entry name" value="HLH"/>
    <property type="match status" value="1"/>
</dbReference>
<proteinExistence type="predicted"/>
<dbReference type="SUPFAM" id="SSF47459">
    <property type="entry name" value="HLH, helix-loop-helix DNA-binding domain"/>
    <property type="match status" value="1"/>
</dbReference>
<evidence type="ECO:0000313" key="8">
    <source>
        <dbReference type="Ensembl" id="ENSSFAP00005012388.1"/>
    </source>
</evidence>
<dbReference type="InterPro" id="IPR036638">
    <property type="entry name" value="HLH_DNA-bd_sf"/>
</dbReference>
<evidence type="ECO:0000256" key="2">
    <source>
        <dbReference type="ARBA" id="ARBA00022491"/>
    </source>
</evidence>
<name>A0A672G0I2_SALFA</name>
<keyword evidence="4" id="KW-0804">Transcription</keyword>
<dbReference type="GO" id="GO:0005634">
    <property type="term" value="C:nucleus"/>
    <property type="evidence" value="ECO:0007669"/>
    <property type="project" value="UniProtKB-SubCell"/>
</dbReference>
<dbReference type="InterPro" id="IPR011598">
    <property type="entry name" value="bHLH_dom"/>
</dbReference>
<accession>A0A672G0I2</accession>
<evidence type="ECO:0000313" key="9">
    <source>
        <dbReference type="Proteomes" id="UP000472267"/>
    </source>
</evidence>
<dbReference type="Ensembl" id="ENSSFAT00005012930.1">
    <property type="protein sequence ID" value="ENSSFAP00005012388.1"/>
    <property type="gene ID" value="ENSSFAG00005006859.1"/>
</dbReference>
<dbReference type="InterPro" id="IPR050370">
    <property type="entry name" value="HES_HEY"/>
</dbReference>
<keyword evidence="3" id="KW-0805">Transcription regulation</keyword>
<feature type="compositionally biased region" description="Basic and acidic residues" evidence="6">
    <location>
        <begin position="1"/>
        <end position="18"/>
    </location>
</feature>
<feature type="domain" description="BHLH" evidence="7">
    <location>
        <begin position="7"/>
        <end position="63"/>
    </location>
</feature>
<keyword evidence="2" id="KW-0678">Repressor</keyword>
<reference evidence="8" key="1">
    <citation type="submission" date="2019-06" db="EMBL/GenBank/DDBJ databases">
        <authorList>
            <consortium name="Wellcome Sanger Institute Data Sharing"/>
        </authorList>
    </citation>
    <scope>NUCLEOTIDE SEQUENCE [LARGE SCALE GENOMIC DNA]</scope>
</reference>
<sequence length="75" mass="8689">LRPPRRRPEEEKPAVEKKRRDRINSCIKQLKVLLQEDVHTQRLSSKLEKAEILEMTVSLLRQQLQDNAALTASAS</sequence>
<keyword evidence="9" id="KW-1185">Reference proteome</keyword>
<dbReference type="Proteomes" id="UP000472267">
    <property type="component" value="Chromosome 20"/>
</dbReference>
<evidence type="ECO:0000256" key="6">
    <source>
        <dbReference type="SAM" id="MobiDB-lite"/>
    </source>
</evidence>
<dbReference type="GO" id="GO:0046983">
    <property type="term" value="F:protein dimerization activity"/>
    <property type="evidence" value="ECO:0007669"/>
    <property type="project" value="InterPro"/>
</dbReference>
<dbReference type="SMART" id="SM00353">
    <property type="entry name" value="HLH"/>
    <property type="match status" value="1"/>
</dbReference>
<evidence type="ECO:0000256" key="3">
    <source>
        <dbReference type="ARBA" id="ARBA00023015"/>
    </source>
</evidence>
<evidence type="ECO:0000256" key="5">
    <source>
        <dbReference type="ARBA" id="ARBA00023242"/>
    </source>
</evidence>
<dbReference type="PANTHER" id="PTHR10985">
    <property type="entry name" value="BASIC HELIX-LOOP-HELIX TRANSCRIPTION FACTOR, HES-RELATED"/>
    <property type="match status" value="1"/>
</dbReference>
<protein>
    <recommendedName>
        <fullName evidence="7">BHLH domain-containing protein</fullName>
    </recommendedName>
</protein>
<dbReference type="AlphaFoldDB" id="A0A672G0I2"/>
<evidence type="ECO:0000256" key="1">
    <source>
        <dbReference type="ARBA" id="ARBA00004123"/>
    </source>
</evidence>
<feature type="region of interest" description="Disordered" evidence="6">
    <location>
        <begin position="1"/>
        <end position="20"/>
    </location>
</feature>
<keyword evidence="5" id="KW-0539">Nucleus</keyword>
<dbReference type="PROSITE" id="PS50888">
    <property type="entry name" value="BHLH"/>
    <property type="match status" value="1"/>
</dbReference>
<reference evidence="8" key="2">
    <citation type="submission" date="2025-08" db="UniProtKB">
        <authorList>
            <consortium name="Ensembl"/>
        </authorList>
    </citation>
    <scope>IDENTIFICATION</scope>
</reference>
<evidence type="ECO:0000259" key="7">
    <source>
        <dbReference type="PROSITE" id="PS50888"/>
    </source>
</evidence>
<evidence type="ECO:0000256" key="4">
    <source>
        <dbReference type="ARBA" id="ARBA00023163"/>
    </source>
</evidence>
<dbReference type="InParanoid" id="A0A672G0I2"/>
<organism evidence="8 9">
    <name type="scientific">Salarias fasciatus</name>
    <name type="common">Jewelled blenny</name>
    <name type="synonym">Blennius fasciatus</name>
    <dbReference type="NCBI Taxonomy" id="181472"/>
    <lineage>
        <taxon>Eukaryota</taxon>
        <taxon>Metazoa</taxon>
        <taxon>Chordata</taxon>
        <taxon>Craniata</taxon>
        <taxon>Vertebrata</taxon>
        <taxon>Euteleostomi</taxon>
        <taxon>Actinopterygii</taxon>
        <taxon>Neopterygii</taxon>
        <taxon>Teleostei</taxon>
        <taxon>Neoteleostei</taxon>
        <taxon>Acanthomorphata</taxon>
        <taxon>Ovalentaria</taxon>
        <taxon>Blenniimorphae</taxon>
        <taxon>Blenniiformes</taxon>
        <taxon>Blennioidei</taxon>
        <taxon>Blenniidae</taxon>
        <taxon>Salariinae</taxon>
        <taxon>Salarias</taxon>
    </lineage>
</organism>
<comment type="subcellular location">
    <subcellularLocation>
        <location evidence="1">Nucleus</location>
    </subcellularLocation>
</comment>
<dbReference type="Gene3D" id="4.10.280.10">
    <property type="entry name" value="Helix-loop-helix DNA-binding domain"/>
    <property type="match status" value="1"/>
</dbReference>